<protein>
    <submittedName>
        <fullName evidence="1">Uncharacterized protein</fullName>
    </submittedName>
</protein>
<evidence type="ECO:0000313" key="2">
    <source>
        <dbReference type="Proteomes" id="UP000076858"/>
    </source>
</evidence>
<reference evidence="1 2" key="1">
    <citation type="submission" date="2016-03" db="EMBL/GenBank/DDBJ databases">
        <title>EvidentialGene: Evidence-directed Construction of Genes on Genomes.</title>
        <authorList>
            <person name="Gilbert D.G."/>
            <person name="Choi J.-H."/>
            <person name="Mockaitis K."/>
            <person name="Colbourne J."/>
            <person name="Pfrender M."/>
        </authorList>
    </citation>
    <scope>NUCLEOTIDE SEQUENCE [LARGE SCALE GENOMIC DNA]</scope>
    <source>
        <strain evidence="1 2">Xinb3</strain>
        <tissue evidence="1">Complete organism</tissue>
    </source>
</reference>
<evidence type="ECO:0000313" key="1">
    <source>
        <dbReference type="EMBL" id="KZS04212.1"/>
    </source>
</evidence>
<gene>
    <name evidence="1" type="ORF">APZ42_032489</name>
</gene>
<accession>A0A0P5D6E2</accession>
<keyword evidence="2" id="KW-1185">Reference proteome</keyword>
<proteinExistence type="predicted"/>
<dbReference type="EMBL" id="LRGB01003123">
    <property type="protein sequence ID" value="KZS04212.1"/>
    <property type="molecule type" value="Genomic_DNA"/>
</dbReference>
<dbReference type="AlphaFoldDB" id="A0A0P5D6E2"/>
<sequence length="58" mass="6613">MISAAALNLTLADCVRREYQRVAVCRQQPTTIMAFTFAFVCSRDRCVMETLEDCCRTC</sequence>
<comment type="caution">
    <text evidence="1">The sequence shown here is derived from an EMBL/GenBank/DDBJ whole genome shotgun (WGS) entry which is preliminary data.</text>
</comment>
<organism evidence="1 2">
    <name type="scientific">Daphnia magna</name>
    <dbReference type="NCBI Taxonomy" id="35525"/>
    <lineage>
        <taxon>Eukaryota</taxon>
        <taxon>Metazoa</taxon>
        <taxon>Ecdysozoa</taxon>
        <taxon>Arthropoda</taxon>
        <taxon>Crustacea</taxon>
        <taxon>Branchiopoda</taxon>
        <taxon>Diplostraca</taxon>
        <taxon>Cladocera</taxon>
        <taxon>Anomopoda</taxon>
        <taxon>Daphniidae</taxon>
        <taxon>Daphnia</taxon>
    </lineage>
</organism>
<name>A0A0P5D6E2_9CRUS</name>
<dbReference type="Proteomes" id="UP000076858">
    <property type="component" value="Unassembled WGS sequence"/>
</dbReference>